<dbReference type="EMBL" id="FNRL01000005">
    <property type="protein sequence ID" value="SEA29938.1"/>
    <property type="molecule type" value="Genomic_DNA"/>
</dbReference>
<keyword evidence="2" id="KW-1185">Reference proteome</keyword>
<sequence>MGLFKKLFGKSEAAPALTPIEKDKVLVYPMIKDARWRGTSRVVHYPFVTNGDSLELTIVFAQDAGDNFEYIMPADLENEAVKENFNKWKQNIDNYPFEIERSQTLDNRVIFASGNDHSSEKILSAAFLAEACKALNTDRIIISAPRRRCLMITSYHEDFPMLENFFYFHFVAFREEDYGNEVITEMVFVADANKVEYAVPLGFRMNLYEKDGQRKLVYSTMDELFDEKGQVNFQKIIEKNKIQVTLPPQLS</sequence>
<evidence type="ECO:0000313" key="2">
    <source>
        <dbReference type="Proteomes" id="UP000199656"/>
    </source>
</evidence>
<name>A0A1H4A296_9BACT</name>
<evidence type="ECO:0000313" key="1">
    <source>
        <dbReference type="EMBL" id="SEA29938.1"/>
    </source>
</evidence>
<dbReference type="OrthoDB" id="5917811at2"/>
<dbReference type="InterPro" id="IPR010838">
    <property type="entry name" value="DUF1444"/>
</dbReference>
<accession>A0A1H4A296</accession>
<dbReference type="Pfam" id="PF07285">
    <property type="entry name" value="DUF1444"/>
    <property type="match status" value="1"/>
</dbReference>
<dbReference type="RefSeq" id="WP_089760088.1">
    <property type="nucleotide sequence ID" value="NZ_BKAT01000013.1"/>
</dbReference>
<evidence type="ECO:0008006" key="3">
    <source>
        <dbReference type="Google" id="ProtNLM"/>
    </source>
</evidence>
<dbReference type="STRING" id="408074.SAMN05660909_01421"/>
<dbReference type="Proteomes" id="UP000199656">
    <property type="component" value="Unassembled WGS sequence"/>
</dbReference>
<gene>
    <name evidence="1" type="ORF">SAMN05660909_01421</name>
</gene>
<protein>
    <recommendedName>
        <fullName evidence="3">DUF1444 family protein</fullName>
    </recommendedName>
</protein>
<dbReference type="AlphaFoldDB" id="A0A1H4A296"/>
<reference evidence="2" key="1">
    <citation type="submission" date="2016-10" db="EMBL/GenBank/DDBJ databases">
        <authorList>
            <person name="Varghese N."/>
            <person name="Submissions S."/>
        </authorList>
    </citation>
    <scope>NUCLEOTIDE SEQUENCE [LARGE SCALE GENOMIC DNA]</scope>
    <source>
        <strain evidence="2">DSM 23920</strain>
    </source>
</reference>
<organism evidence="1 2">
    <name type="scientific">Chitinophaga terrae</name>
    <name type="common">ex Kim and Jung 2007</name>
    <dbReference type="NCBI Taxonomy" id="408074"/>
    <lineage>
        <taxon>Bacteria</taxon>
        <taxon>Pseudomonadati</taxon>
        <taxon>Bacteroidota</taxon>
        <taxon>Chitinophagia</taxon>
        <taxon>Chitinophagales</taxon>
        <taxon>Chitinophagaceae</taxon>
        <taxon>Chitinophaga</taxon>
    </lineage>
</organism>
<proteinExistence type="predicted"/>